<evidence type="ECO:0000259" key="1">
    <source>
        <dbReference type="PROSITE" id="PS50191"/>
    </source>
</evidence>
<accession>A0A1X0RDG4</accession>
<dbReference type="SUPFAM" id="SSF52087">
    <property type="entry name" value="CRAL/TRIO domain"/>
    <property type="match status" value="1"/>
</dbReference>
<sequence>MAIPKTPEEEQEQVNEFKKSLESSALEGFPDEVLVQFLQANIWNMDAAKKQLLDTVQWRKELDVDHVPVATKYNKLPIIVACRGYKNIEDGNFDAKPELSESVIRIVNSTGGDCFHKFDKEGHPILIDRTGYHNSKQMGSQVTRDEILNYHIAANEFLNRVIMPEGCERAGKPIHSETVIFDCTNMGLHQFHMNAFYLLKAVADVVQRYYPETLHRLFIVNAPGVFVTMFRVIKAWLNPRTLEKIHVLGSDYRDILLEHIDAESLPDFLGGSCKCEHMGGCVPEIANVSTEMFTVTNDNEKVPTAYNSQIMERAKTDDRLCKLVE</sequence>
<reference evidence="2" key="1">
    <citation type="journal article" date="2016" name="Proc. Natl. Acad. Sci. U.S.A.">
        <title>Lipid metabolic changes in an early divergent fungus govern the establishment of a mutualistic symbiosis with endobacteria.</title>
        <authorList>
            <person name="Lastovetsky O.A."/>
            <person name="Gaspar M.L."/>
            <person name="Mondo S.J."/>
            <person name="LaButti K.M."/>
            <person name="Sandor L."/>
            <person name="Grigoriev I.V."/>
            <person name="Henry S.A."/>
            <person name="Pawlowska T.E."/>
        </authorList>
    </citation>
    <scope>NUCLEOTIDE SEQUENCE [LARGE SCALE GENOMIC DNA]</scope>
    <source>
        <strain evidence="2">ATCC 52814</strain>
    </source>
</reference>
<name>A0A1X0RDG4_RHIZD</name>
<protein>
    <submittedName>
        <fullName evidence="2">CRAL/TRIO domain-containing protein</fullName>
    </submittedName>
</protein>
<dbReference type="PROSITE" id="PS50191">
    <property type="entry name" value="CRAL_TRIO"/>
    <property type="match status" value="1"/>
</dbReference>
<dbReference type="InterPro" id="IPR051026">
    <property type="entry name" value="PI/PC_transfer"/>
</dbReference>
<dbReference type="InterPro" id="IPR036865">
    <property type="entry name" value="CRAL-TRIO_dom_sf"/>
</dbReference>
<dbReference type="SMART" id="SM00516">
    <property type="entry name" value="SEC14"/>
    <property type="match status" value="1"/>
</dbReference>
<dbReference type="PANTHER" id="PTHR45657">
    <property type="entry name" value="CRAL-TRIO DOMAIN-CONTAINING PROTEIN YKL091C-RELATED"/>
    <property type="match status" value="1"/>
</dbReference>
<dbReference type="InterPro" id="IPR036273">
    <property type="entry name" value="CRAL/TRIO_N_dom_sf"/>
</dbReference>
<feature type="domain" description="CRAL-TRIO" evidence="1">
    <location>
        <begin position="115"/>
        <end position="277"/>
    </location>
</feature>
<dbReference type="AlphaFoldDB" id="A0A1X0RDG4"/>
<organism evidence="2">
    <name type="scientific">Rhizopus microsporus var. microsporus</name>
    <dbReference type="NCBI Taxonomy" id="86635"/>
    <lineage>
        <taxon>Eukaryota</taxon>
        <taxon>Fungi</taxon>
        <taxon>Fungi incertae sedis</taxon>
        <taxon>Mucoromycota</taxon>
        <taxon>Mucoromycotina</taxon>
        <taxon>Mucoromycetes</taxon>
        <taxon>Mucorales</taxon>
        <taxon>Mucorineae</taxon>
        <taxon>Rhizopodaceae</taxon>
        <taxon>Rhizopus</taxon>
    </lineage>
</organism>
<dbReference type="VEuPathDB" id="FungiDB:BCV72DRAFT_222479"/>
<dbReference type="OrthoDB" id="1434354at2759"/>
<dbReference type="SUPFAM" id="SSF46938">
    <property type="entry name" value="CRAL/TRIO N-terminal domain"/>
    <property type="match status" value="1"/>
</dbReference>
<proteinExistence type="predicted"/>
<gene>
    <name evidence="2" type="ORF">BCV72DRAFT_222479</name>
</gene>
<dbReference type="Gene3D" id="3.40.525.10">
    <property type="entry name" value="CRAL-TRIO lipid binding domain"/>
    <property type="match status" value="1"/>
</dbReference>
<evidence type="ECO:0000313" key="2">
    <source>
        <dbReference type="EMBL" id="ORE09918.1"/>
    </source>
</evidence>
<dbReference type="EMBL" id="KV921871">
    <property type="protein sequence ID" value="ORE09918.1"/>
    <property type="molecule type" value="Genomic_DNA"/>
</dbReference>
<dbReference type="InterPro" id="IPR001251">
    <property type="entry name" value="CRAL-TRIO_dom"/>
</dbReference>
<dbReference type="CDD" id="cd00170">
    <property type="entry name" value="SEC14"/>
    <property type="match status" value="1"/>
</dbReference>
<dbReference type="PANTHER" id="PTHR45657:SF1">
    <property type="entry name" value="CRAL-TRIO DOMAIN-CONTAINING PROTEIN YKL091C-RELATED"/>
    <property type="match status" value="1"/>
</dbReference>
<dbReference type="Pfam" id="PF00650">
    <property type="entry name" value="CRAL_TRIO"/>
    <property type="match status" value="1"/>
</dbReference>
<dbReference type="Proteomes" id="UP000242414">
    <property type="component" value="Unassembled WGS sequence"/>
</dbReference>